<dbReference type="Pfam" id="PF00528">
    <property type="entry name" value="BPD_transp_1"/>
    <property type="match status" value="1"/>
</dbReference>
<evidence type="ECO:0000313" key="10">
    <source>
        <dbReference type="Proteomes" id="UP001229251"/>
    </source>
</evidence>
<dbReference type="GO" id="GO:0005886">
    <property type="term" value="C:plasma membrane"/>
    <property type="evidence" value="ECO:0007669"/>
    <property type="project" value="UniProtKB-SubCell"/>
</dbReference>
<dbReference type="PROSITE" id="PS50928">
    <property type="entry name" value="ABC_TM1"/>
    <property type="match status" value="1"/>
</dbReference>
<evidence type="ECO:0000256" key="4">
    <source>
        <dbReference type="ARBA" id="ARBA00022692"/>
    </source>
</evidence>
<feature type="domain" description="ABC transmembrane type-1" evidence="8">
    <location>
        <begin position="95"/>
        <end position="306"/>
    </location>
</feature>
<evidence type="ECO:0000256" key="3">
    <source>
        <dbReference type="ARBA" id="ARBA00022475"/>
    </source>
</evidence>
<dbReference type="InterPro" id="IPR035906">
    <property type="entry name" value="MetI-like_sf"/>
</dbReference>
<keyword evidence="4 7" id="KW-0812">Transmembrane</keyword>
<evidence type="ECO:0000256" key="6">
    <source>
        <dbReference type="ARBA" id="ARBA00023136"/>
    </source>
</evidence>
<keyword evidence="6 7" id="KW-0472">Membrane</keyword>
<name>A0AAJ1Q2K2_9LACT</name>
<feature type="transmembrane region" description="Helical" evidence="7">
    <location>
        <begin position="9"/>
        <end position="30"/>
    </location>
</feature>
<evidence type="ECO:0000256" key="1">
    <source>
        <dbReference type="ARBA" id="ARBA00004651"/>
    </source>
</evidence>
<keyword evidence="5 7" id="KW-1133">Transmembrane helix</keyword>
<sequence>MWKTILRRIIIMIPQILILSIIVFALGAMMPGDALTGLMDPTIDAAQVAAMRESLGLNKPWHIRYFDWIGNILHGDLGRSWHHRQPVMNIIGQRIMPTVQLSLLTVILSYLLALPLGLLSGRYNNSFFDKAVNLYTFITYAIPSFVLGLFMIWAFGYTLHWFPTTGTVAPGMSPGTLDYALSRLHHIILPAITMALLSTTSTIQYLRTGVIDAKSEDYVRTARAKGVPESVIYRKHIFRNSILPIAAFFGFTITGLLGGSVFTETVFTYPGMGLLFVESINLRDFSVMLAITLLYGLMTLLGSLLSDIIMVFVDPRIRIK</sequence>
<dbReference type="NCBIfam" id="NF045472">
    <property type="entry name" value="Opp4B"/>
    <property type="match status" value="1"/>
</dbReference>
<comment type="similarity">
    <text evidence="7">Belongs to the binding-protein-dependent transport system permease family.</text>
</comment>
<feature type="transmembrane region" description="Helical" evidence="7">
    <location>
        <begin position="101"/>
        <end position="120"/>
    </location>
</feature>
<dbReference type="EMBL" id="JASOOE010000001">
    <property type="protein sequence ID" value="MDK7186502.1"/>
    <property type="molecule type" value="Genomic_DNA"/>
</dbReference>
<evidence type="ECO:0000256" key="7">
    <source>
        <dbReference type="RuleBase" id="RU363032"/>
    </source>
</evidence>
<keyword evidence="3" id="KW-1003">Cell membrane</keyword>
<evidence type="ECO:0000313" key="9">
    <source>
        <dbReference type="EMBL" id="MDK7186502.1"/>
    </source>
</evidence>
<comment type="subcellular location">
    <subcellularLocation>
        <location evidence="1 7">Cell membrane</location>
        <topology evidence="1 7">Multi-pass membrane protein</topology>
    </subcellularLocation>
</comment>
<dbReference type="CDD" id="cd06261">
    <property type="entry name" value="TM_PBP2"/>
    <property type="match status" value="1"/>
</dbReference>
<evidence type="ECO:0000256" key="2">
    <source>
        <dbReference type="ARBA" id="ARBA00022448"/>
    </source>
</evidence>
<evidence type="ECO:0000256" key="5">
    <source>
        <dbReference type="ARBA" id="ARBA00022989"/>
    </source>
</evidence>
<comment type="caution">
    <text evidence="9">The sequence shown here is derived from an EMBL/GenBank/DDBJ whole genome shotgun (WGS) entry which is preliminary data.</text>
</comment>
<dbReference type="Gene3D" id="1.10.3720.10">
    <property type="entry name" value="MetI-like"/>
    <property type="match status" value="1"/>
</dbReference>
<dbReference type="InterPro" id="IPR045621">
    <property type="entry name" value="BPD_transp_1_N"/>
</dbReference>
<dbReference type="RefSeq" id="WP_016647690.1">
    <property type="nucleotide sequence ID" value="NZ_JASOOE010000001.1"/>
</dbReference>
<feature type="transmembrane region" description="Helical" evidence="7">
    <location>
        <begin position="242"/>
        <end position="267"/>
    </location>
</feature>
<evidence type="ECO:0000259" key="8">
    <source>
        <dbReference type="PROSITE" id="PS50928"/>
    </source>
</evidence>
<dbReference type="Pfam" id="PF19300">
    <property type="entry name" value="BPD_transp_1_N"/>
    <property type="match status" value="1"/>
</dbReference>
<dbReference type="AlphaFoldDB" id="A0AAJ1Q2K2"/>
<dbReference type="Proteomes" id="UP001229251">
    <property type="component" value="Unassembled WGS sequence"/>
</dbReference>
<organism evidence="9 10">
    <name type="scientific">Facklamia hominis</name>
    <dbReference type="NCBI Taxonomy" id="178214"/>
    <lineage>
        <taxon>Bacteria</taxon>
        <taxon>Bacillati</taxon>
        <taxon>Bacillota</taxon>
        <taxon>Bacilli</taxon>
        <taxon>Lactobacillales</taxon>
        <taxon>Aerococcaceae</taxon>
        <taxon>Facklamia</taxon>
    </lineage>
</organism>
<proteinExistence type="inferred from homology"/>
<feature type="transmembrane region" description="Helical" evidence="7">
    <location>
        <begin position="287"/>
        <end position="313"/>
    </location>
</feature>
<keyword evidence="2 7" id="KW-0813">Transport</keyword>
<protein>
    <submittedName>
        <fullName evidence="9">ABC transporter permease</fullName>
    </submittedName>
</protein>
<dbReference type="PANTHER" id="PTHR43163">
    <property type="entry name" value="DIPEPTIDE TRANSPORT SYSTEM PERMEASE PROTEIN DPPB-RELATED"/>
    <property type="match status" value="1"/>
</dbReference>
<dbReference type="SUPFAM" id="SSF161098">
    <property type="entry name" value="MetI-like"/>
    <property type="match status" value="1"/>
</dbReference>
<accession>A0AAJ1Q2K2</accession>
<feature type="transmembrane region" description="Helical" evidence="7">
    <location>
        <begin position="187"/>
        <end position="206"/>
    </location>
</feature>
<reference evidence="9" key="1">
    <citation type="submission" date="2023-05" db="EMBL/GenBank/DDBJ databases">
        <title>Cataloging the Phylogenetic Diversity of Human Bladder Bacteria.</title>
        <authorList>
            <person name="Du J."/>
        </authorList>
    </citation>
    <scope>NUCLEOTIDE SEQUENCE</scope>
    <source>
        <strain evidence="9">UMB1231</strain>
    </source>
</reference>
<feature type="transmembrane region" description="Helical" evidence="7">
    <location>
        <begin position="132"/>
        <end position="155"/>
    </location>
</feature>
<dbReference type="GO" id="GO:0055085">
    <property type="term" value="P:transmembrane transport"/>
    <property type="evidence" value="ECO:0007669"/>
    <property type="project" value="InterPro"/>
</dbReference>
<dbReference type="InterPro" id="IPR000515">
    <property type="entry name" value="MetI-like"/>
</dbReference>
<dbReference type="PANTHER" id="PTHR43163:SF6">
    <property type="entry name" value="DIPEPTIDE TRANSPORT SYSTEM PERMEASE PROTEIN DPPB-RELATED"/>
    <property type="match status" value="1"/>
</dbReference>
<gene>
    <name evidence="9" type="ORF">QP433_00725</name>
</gene>